<dbReference type="KEGG" id="cbv:U729_2826"/>
<dbReference type="eggNOG" id="COG0280">
    <property type="taxonomic scope" value="Bacteria"/>
</dbReference>
<dbReference type="NCBIfam" id="NF007233">
    <property type="entry name" value="PRK09653.1"/>
    <property type="match status" value="1"/>
</dbReference>
<comment type="similarity">
    <text evidence="3">Belongs to the phosphate acetyltransferase and butyryltransferase family.</text>
</comment>
<organism evidence="10 11">
    <name type="scientific">Clostridium baratii str. Sullivan</name>
    <dbReference type="NCBI Taxonomy" id="1415775"/>
    <lineage>
        <taxon>Bacteria</taxon>
        <taxon>Bacillati</taxon>
        <taxon>Bacillota</taxon>
        <taxon>Clostridia</taxon>
        <taxon>Eubacteriales</taxon>
        <taxon>Clostridiaceae</taxon>
        <taxon>Clostridium</taxon>
    </lineage>
</organism>
<keyword evidence="6 10" id="KW-0808">Transferase</keyword>
<dbReference type="PANTHER" id="PTHR43356">
    <property type="entry name" value="PHOSPHATE ACETYLTRANSFERASE"/>
    <property type="match status" value="1"/>
</dbReference>
<evidence type="ECO:0000256" key="5">
    <source>
        <dbReference type="ARBA" id="ARBA00021528"/>
    </source>
</evidence>
<name>A0A0A7FZH1_9CLOT</name>
<dbReference type="InterPro" id="IPR042112">
    <property type="entry name" value="P_AcTrfase_dom2"/>
</dbReference>
<evidence type="ECO:0000256" key="2">
    <source>
        <dbReference type="ARBA" id="ARBA00004989"/>
    </source>
</evidence>
<keyword evidence="7 10" id="KW-0012">Acyltransferase</keyword>
<dbReference type="GO" id="GO:0008959">
    <property type="term" value="F:phosphate acetyltransferase activity"/>
    <property type="evidence" value="ECO:0007669"/>
    <property type="project" value="UniProtKB-EC"/>
</dbReference>
<comment type="catalytic activity">
    <reaction evidence="1">
        <text>acetyl-CoA + phosphate = acetyl phosphate + CoA</text>
        <dbReference type="Rhea" id="RHEA:19521"/>
        <dbReference type="ChEBI" id="CHEBI:22191"/>
        <dbReference type="ChEBI" id="CHEBI:43474"/>
        <dbReference type="ChEBI" id="CHEBI:57287"/>
        <dbReference type="ChEBI" id="CHEBI:57288"/>
        <dbReference type="EC" id="2.3.1.8"/>
    </reaction>
</comment>
<dbReference type="Gene3D" id="3.40.50.10750">
    <property type="entry name" value="Isocitrate/Isopropylmalate dehydrogenase-like"/>
    <property type="match status" value="1"/>
</dbReference>
<evidence type="ECO:0000256" key="1">
    <source>
        <dbReference type="ARBA" id="ARBA00000705"/>
    </source>
</evidence>
<reference evidence="10 11" key="1">
    <citation type="journal article" date="2015" name="Infect. Genet. Evol.">
        <title>Genomic sequences of six botulinum neurotoxin-producing strains representing three clostridial species illustrate the mobility and diversity of botulinum neurotoxin genes.</title>
        <authorList>
            <person name="Smith T.J."/>
            <person name="Hill K.K."/>
            <person name="Xie G."/>
            <person name="Foley B.T."/>
            <person name="Williamson C.H."/>
            <person name="Foster J.T."/>
            <person name="Johnson S.L."/>
            <person name="Chertkov O."/>
            <person name="Teshima H."/>
            <person name="Gibbons H.S."/>
            <person name="Johnsky L.A."/>
            <person name="Karavis M.A."/>
            <person name="Smith L.A."/>
        </authorList>
    </citation>
    <scope>NUCLEOTIDE SEQUENCE [LARGE SCALE GENOMIC DNA]</scope>
    <source>
        <strain evidence="10">Sullivan</strain>
    </source>
</reference>
<evidence type="ECO:0000313" key="10">
    <source>
        <dbReference type="EMBL" id="AIY84987.1"/>
    </source>
</evidence>
<proteinExistence type="inferred from homology"/>
<evidence type="ECO:0000256" key="3">
    <source>
        <dbReference type="ARBA" id="ARBA00005656"/>
    </source>
</evidence>
<evidence type="ECO:0000256" key="4">
    <source>
        <dbReference type="ARBA" id="ARBA00012707"/>
    </source>
</evidence>
<evidence type="ECO:0000256" key="7">
    <source>
        <dbReference type="ARBA" id="ARBA00023315"/>
    </source>
</evidence>
<sequence length="333" mass="35894">MELMNKIWEAAKADKKKIVLPEGSESRTVVAAQKIAEEGIAMPILIGNEEEILKSAKEQGVELKGVEIIDPETSTNLDKYIEAFYELRKNKGMTMEKAERIVRDPLYFGTMMVKLDDADGMVSGAVHTTGDLLRPGLQIIKTAPGVSVVSSFFIMLVPGSKYGEEGMLLFSDCAVNPNPNAEQLAAIAIATAETAKNLCKMDPKVAMLSFSTMGSADHELVDKVRTATERAKELRPDLQIDGELQLDAAIVKKVADQKAPNSKVAGNANVLVFPDLQAGNIGYKLVQRFANAEAIGPVCQGFAKPINDLSRGCSSEDIVNVVALTAVQAQTIK</sequence>
<dbReference type="EC" id="2.3.1.8" evidence="4"/>
<dbReference type="NCBIfam" id="TIGR00651">
    <property type="entry name" value="pta"/>
    <property type="match status" value="1"/>
</dbReference>
<dbReference type="InterPro" id="IPR002505">
    <property type="entry name" value="PTA_PTB"/>
</dbReference>
<dbReference type="EMBL" id="CP006905">
    <property type="protein sequence ID" value="AIY84987.1"/>
    <property type="molecule type" value="Genomic_DNA"/>
</dbReference>
<keyword evidence="11" id="KW-1185">Reference proteome</keyword>
<dbReference type="PIRSF" id="PIRSF000428">
    <property type="entry name" value="P_Ac_trans"/>
    <property type="match status" value="1"/>
</dbReference>
<dbReference type="InterPro" id="IPR012147">
    <property type="entry name" value="P_Ac_Bu_trans"/>
</dbReference>
<accession>A0A0A7FZH1</accession>
<comment type="pathway">
    <text evidence="2">Metabolic intermediate biosynthesis; acetyl-CoA biosynthesis; acetyl-CoA from acetate: step 2/2.</text>
</comment>
<dbReference type="InterPro" id="IPR050500">
    <property type="entry name" value="Phos_Acetyltrans/Butyryltrans"/>
</dbReference>
<gene>
    <name evidence="10" type="primary">pta</name>
    <name evidence="10" type="ORF">U729_2826</name>
</gene>
<dbReference type="PANTHER" id="PTHR43356:SF3">
    <property type="entry name" value="PHOSPHATE ACETYLTRANSFERASE"/>
    <property type="match status" value="1"/>
</dbReference>
<dbReference type="Gene3D" id="3.40.50.10950">
    <property type="match status" value="1"/>
</dbReference>
<dbReference type="RefSeq" id="WP_039316098.1">
    <property type="nucleotide sequence ID" value="NZ_CP006905.1"/>
</dbReference>
<dbReference type="OrthoDB" id="9805787at2"/>
<feature type="domain" description="Phosphate acetyl/butaryl transferase" evidence="9">
    <location>
        <begin position="3"/>
        <end position="326"/>
    </location>
</feature>
<dbReference type="NCBIfam" id="NF004167">
    <property type="entry name" value="PRK05632.1"/>
    <property type="match status" value="1"/>
</dbReference>
<dbReference type="Pfam" id="PF01515">
    <property type="entry name" value="PTA_PTB"/>
    <property type="match status" value="1"/>
</dbReference>
<dbReference type="SUPFAM" id="SSF53659">
    <property type="entry name" value="Isocitrate/Isopropylmalate dehydrogenase-like"/>
    <property type="match status" value="1"/>
</dbReference>
<dbReference type="InterPro" id="IPR004614">
    <property type="entry name" value="P_AcTrfase"/>
</dbReference>
<protein>
    <recommendedName>
        <fullName evidence="5">Phosphate acetyltransferase</fullName>
        <ecNumber evidence="4">2.3.1.8</ecNumber>
    </recommendedName>
    <alternativeName>
        <fullName evidence="8">Phosphotransacetylase</fullName>
    </alternativeName>
</protein>
<dbReference type="InterPro" id="IPR042113">
    <property type="entry name" value="P_AcTrfase_dom1"/>
</dbReference>
<evidence type="ECO:0000259" key="9">
    <source>
        <dbReference type="Pfam" id="PF01515"/>
    </source>
</evidence>
<dbReference type="HOGENOM" id="CLU_019723_0_1_9"/>
<evidence type="ECO:0000313" key="11">
    <source>
        <dbReference type="Proteomes" id="UP000030635"/>
    </source>
</evidence>
<evidence type="ECO:0000256" key="6">
    <source>
        <dbReference type="ARBA" id="ARBA00022679"/>
    </source>
</evidence>
<evidence type="ECO:0000256" key="8">
    <source>
        <dbReference type="ARBA" id="ARBA00031108"/>
    </source>
</evidence>
<dbReference type="AlphaFoldDB" id="A0A0A7FZH1"/>
<dbReference type="STRING" id="1561.NPD11_201"/>
<dbReference type="Proteomes" id="UP000030635">
    <property type="component" value="Chromosome"/>
</dbReference>